<dbReference type="Proteomes" id="UP000663760">
    <property type="component" value="Chromosome 18"/>
</dbReference>
<accession>A0A7I8LLJ2</accession>
<evidence type="ECO:0000313" key="1">
    <source>
        <dbReference type="EMBL" id="CAA7410917.1"/>
    </source>
</evidence>
<protein>
    <submittedName>
        <fullName evidence="1">Uncharacterized protein</fullName>
    </submittedName>
</protein>
<name>A0A7I8LLJ2_SPIIN</name>
<dbReference type="AlphaFoldDB" id="A0A7I8LLJ2"/>
<reference evidence="1" key="1">
    <citation type="submission" date="2020-02" db="EMBL/GenBank/DDBJ databases">
        <authorList>
            <person name="Scholz U."/>
            <person name="Mascher M."/>
            <person name="Fiebig A."/>
        </authorList>
    </citation>
    <scope>NUCLEOTIDE SEQUENCE</scope>
</reference>
<sequence length="24" mass="3039">MMDASYVANEWLGFPKLYWPRDWY</sequence>
<evidence type="ECO:0000313" key="2">
    <source>
        <dbReference type="Proteomes" id="UP000663760"/>
    </source>
</evidence>
<organism evidence="1 2">
    <name type="scientific">Spirodela intermedia</name>
    <name type="common">Intermediate duckweed</name>
    <dbReference type="NCBI Taxonomy" id="51605"/>
    <lineage>
        <taxon>Eukaryota</taxon>
        <taxon>Viridiplantae</taxon>
        <taxon>Streptophyta</taxon>
        <taxon>Embryophyta</taxon>
        <taxon>Tracheophyta</taxon>
        <taxon>Spermatophyta</taxon>
        <taxon>Magnoliopsida</taxon>
        <taxon>Liliopsida</taxon>
        <taxon>Araceae</taxon>
        <taxon>Lemnoideae</taxon>
        <taxon>Spirodela</taxon>
    </lineage>
</organism>
<proteinExistence type="predicted"/>
<dbReference type="EMBL" id="LR746281">
    <property type="protein sequence ID" value="CAA7410917.1"/>
    <property type="molecule type" value="Genomic_DNA"/>
</dbReference>
<gene>
    <name evidence="1" type="ORF">SI8410_18021595</name>
</gene>
<keyword evidence="2" id="KW-1185">Reference proteome</keyword>